<evidence type="ECO:0000313" key="2">
    <source>
        <dbReference type="Proteomes" id="UP000006222"/>
    </source>
</evidence>
<protein>
    <submittedName>
        <fullName evidence="1">Uncharacterized protein</fullName>
    </submittedName>
</protein>
<proteinExistence type="predicted"/>
<sequence length="51" mass="5851">MAATIANAAKKRTAAIRRPGCKQVVTHKSDARRFFVRVQDISYFLRRTLDD</sequence>
<name>F2B1K7_RHOBT</name>
<dbReference type="AlphaFoldDB" id="F2B1K7"/>
<comment type="caution">
    <text evidence="1">The sequence shown here is derived from an EMBL/GenBank/DDBJ whole genome shotgun (WGS) entry which is preliminary data.</text>
</comment>
<evidence type="ECO:0000313" key="1">
    <source>
        <dbReference type="EMBL" id="EGF24211.1"/>
    </source>
</evidence>
<gene>
    <name evidence="1" type="ORF">RBWH47_02709</name>
</gene>
<organism evidence="1 2">
    <name type="scientific">Rhodopirellula baltica WH47</name>
    <dbReference type="NCBI Taxonomy" id="991778"/>
    <lineage>
        <taxon>Bacteria</taxon>
        <taxon>Pseudomonadati</taxon>
        <taxon>Planctomycetota</taxon>
        <taxon>Planctomycetia</taxon>
        <taxon>Pirellulales</taxon>
        <taxon>Pirellulaceae</taxon>
        <taxon>Rhodopirellula</taxon>
    </lineage>
</organism>
<reference evidence="1 2" key="1">
    <citation type="journal article" date="2013" name="Mar. Genomics">
        <title>Expression of sulfatases in Rhodopirellula baltica and the diversity of sulfatases in the genus Rhodopirellula.</title>
        <authorList>
            <person name="Wegner C.E."/>
            <person name="Richter-Heitmann T."/>
            <person name="Klindworth A."/>
            <person name="Klockow C."/>
            <person name="Richter M."/>
            <person name="Achstetter T."/>
            <person name="Glockner F.O."/>
            <person name="Harder J."/>
        </authorList>
    </citation>
    <scope>NUCLEOTIDE SEQUENCE [LARGE SCALE GENOMIC DNA]</scope>
    <source>
        <strain evidence="1 2">WH47</strain>
    </source>
</reference>
<dbReference type="EMBL" id="AFAR01000305">
    <property type="protein sequence ID" value="EGF24211.1"/>
    <property type="molecule type" value="Genomic_DNA"/>
</dbReference>
<dbReference type="Proteomes" id="UP000006222">
    <property type="component" value="Unassembled WGS sequence"/>
</dbReference>
<accession>F2B1K7</accession>